<protein>
    <recommendedName>
        <fullName evidence="2">Mutator-like transposase domain-containing protein</fullName>
    </recommendedName>
</protein>
<dbReference type="InterPro" id="IPR049012">
    <property type="entry name" value="Mutator_transp_dom"/>
</dbReference>
<evidence type="ECO:0000259" key="2">
    <source>
        <dbReference type="Pfam" id="PF20700"/>
    </source>
</evidence>
<evidence type="ECO:0000313" key="3">
    <source>
        <dbReference type="EMBL" id="CAH3015485.1"/>
    </source>
</evidence>
<feature type="compositionally biased region" description="Basic residues" evidence="1">
    <location>
        <begin position="300"/>
        <end position="314"/>
    </location>
</feature>
<feature type="non-terminal residue" evidence="3">
    <location>
        <position position="1"/>
    </location>
</feature>
<dbReference type="Proteomes" id="UP001159427">
    <property type="component" value="Unassembled WGS sequence"/>
</dbReference>
<organism evidence="3 4">
    <name type="scientific">Porites evermanni</name>
    <dbReference type="NCBI Taxonomy" id="104178"/>
    <lineage>
        <taxon>Eukaryota</taxon>
        <taxon>Metazoa</taxon>
        <taxon>Cnidaria</taxon>
        <taxon>Anthozoa</taxon>
        <taxon>Hexacorallia</taxon>
        <taxon>Scleractinia</taxon>
        <taxon>Fungiina</taxon>
        <taxon>Poritidae</taxon>
        <taxon>Porites</taxon>
    </lineage>
</organism>
<feature type="region of interest" description="Disordered" evidence="1">
    <location>
        <begin position="298"/>
        <end position="333"/>
    </location>
</feature>
<dbReference type="PANTHER" id="PTHR33309">
    <property type="entry name" value="KERATIN, ULTRA HIGH-SULFUR MATRIX PROTEIN-LIKE"/>
    <property type="match status" value="1"/>
</dbReference>
<dbReference type="PANTHER" id="PTHR33309:SF3">
    <property type="entry name" value="CCHC-TYPE DOMAIN-CONTAINING PROTEIN"/>
    <property type="match status" value="1"/>
</dbReference>
<proteinExistence type="predicted"/>
<sequence>SEEDSPTINGFRFFDMEVLSSVFEQLRCGDCGSFSLLLMEDSTERKGCASTLRLLCEHCGWKFSFCTSRKQGKSCEVNRRLVYGMRTIGKGYAGAKKFCAIMNMQTSRDQHQPWSQREQIAYFRGLLKNTTSDTLNFMVMVTVRASQGLMHCASTEQRPLHDYCPTGSASWCRYQQDMANQTKLYKHGPGLPLEVIAKLEPEYVRLSNDILQEKCLHGKTQNQNESLNGMIWQRVPKEVYVGRETLELGLYDAVAHFNIGAVTVIRILQALNFPSGKYTEEGCKLLDQLRVDGAEYKSKASTKKRRKVIRGLKKRKEDKNKQREGVNYASGQF</sequence>
<evidence type="ECO:0000256" key="1">
    <source>
        <dbReference type="SAM" id="MobiDB-lite"/>
    </source>
</evidence>
<comment type="caution">
    <text evidence="3">The sequence shown here is derived from an EMBL/GenBank/DDBJ whole genome shotgun (WGS) entry which is preliminary data.</text>
</comment>
<dbReference type="Pfam" id="PF20700">
    <property type="entry name" value="Mutator"/>
    <property type="match status" value="1"/>
</dbReference>
<name>A0ABN8LIK5_9CNID</name>
<dbReference type="EMBL" id="CALNXI010000024">
    <property type="protein sequence ID" value="CAH3015485.1"/>
    <property type="molecule type" value="Genomic_DNA"/>
</dbReference>
<gene>
    <name evidence="3" type="ORF">PEVE_00017398</name>
</gene>
<reference evidence="3 4" key="1">
    <citation type="submission" date="2022-05" db="EMBL/GenBank/DDBJ databases">
        <authorList>
            <consortium name="Genoscope - CEA"/>
            <person name="William W."/>
        </authorList>
    </citation>
    <scope>NUCLEOTIDE SEQUENCE [LARGE SCALE GENOMIC DNA]</scope>
</reference>
<accession>A0ABN8LIK5</accession>
<feature type="compositionally biased region" description="Basic and acidic residues" evidence="1">
    <location>
        <begin position="315"/>
        <end position="324"/>
    </location>
</feature>
<keyword evidence="4" id="KW-1185">Reference proteome</keyword>
<evidence type="ECO:0000313" key="4">
    <source>
        <dbReference type="Proteomes" id="UP001159427"/>
    </source>
</evidence>
<feature type="domain" description="Mutator-like transposase" evidence="2">
    <location>
        <begin position="10"/>
        <end position="106"/>
    </location>
</feature>